<dbReference type="GO" id="GO:0015074">
    <property type="term" value="P:DNA integration"/>
    <property type="evidence" value="ECO:0007669"/>
    <property type="project" value="InterPro"/>
</dbReference>
<evidence type="ECO:0000256" key="6">
    <source>
        <dbReference type="ARBA" id="ARBA00022918"/>
    </source>
</evidence>
<dbReference type="GO" id="GO:0004519">
    <property type="term" value="F:endonuclease activity"/>
    <property type="evidence" value="ECO:0007669"/>
    <property type="project" value="UniProtKB-KW"/>
</dbReference>
<evidence type="ECO:0000256" key="2">
    <source>
        <dbReference type="ARBA" id="ARBA00022695"/>
    </source>
</evidence>
<keyword evidence="6" id="KW-0695">RNA-directed DNA polymerase</keyword>
<dbReference type="InterPro" id="IPR041373">
    <property type="entry name" value="RT_RNaseH"/>
</dbReference>
<dbReference type="InterPro" id="IPR050951">
    <property type="entry name" value="Retrovirus_Pol_polyprotein"/>
</dbReference>
<dbReference type="SUPFAM" id="SSF53098">
    <property type="entry name" value="Ribonuclease H-like"/>
    <property type="match status" value="1"/>
</dbReference>
<evidence type="ECO:0000313" key="8">
    <source>
        <dbReference type="EMBL" id="DBA05126.1"/>
    </source>
</evidence>
<organism evidence="8 9">
    <name type="scientific">Lagenidium giganteum</name>
    <dbReference type="NCBI Taxonomy" id="4803"/>
    <lineage>
        <taxon>Eukaryota</taxon>
        <taxon>Sar</taxon>
        <taxon>Stramenopiles</taxon>
        <taxon>Oomycota</taxon>
        <taxon>Peronosporomycetes</taxon>
        <taxon>Pythiales</taxon>
        <taxon>Pythiaceae</taxon>
    </lineage>
</organism>
<dbReference type="GO" id="GO:0003676">
    <property type="term" value="F:nucleic acid binding"/>
    <property type="evidence" value="ECO:0007669"/>
    <property type="project" value="InterPro"/>
</dbReference>
<dbReference type="AlphaFoldDB" id="A0AAV2ZCD8"/>
<dbReference type="GO" id="GO:0003964">
    <property type="term" value="F:RNA-directed DNA polymerase activity"/>
    <property type="evidence" value="ECO:0007669"/>
    <property type="project" value="UniProtKB-KW"/>
</dbReference>
<evidence type="ECO:0000256" key="4">
    <source>
        <dbReference type="ARBA" id="ARBA00022759"/>
    </source>
</evidence>
<proteinExistence type="predicted"/>
<dbReference type="SUPFAM" id="SSF56672">
    <property type="entry name" value="DNA/RNA polymerases"/>
    <property type="match status" value="1"/>
</dbReference>
<evidence type="ECO:0000313" key="9">
    <source>
        <dbReference type="Proteomes" id="UP001146120"/>
    </source>
</evidence>
<reference evidence="8" key="1">
    <citation type="submission" date="2022-11" db="EMBL/GenBank/DDBJ databases">
        <authorList>
            <person name="Morgan W.R."/>
            <person name="Tartar A."/>
        </authorList>
    </citation>
    <scope>NUCLEOTIDE SEQUENCE</scope>
    <source>
        <strain evidence="8">ARSEF 373</strain>
    </source>
</reference>
<dbReference type="Gene3D" id="1.10.340.70">
    <property type="match status" value="1"/>
</dbReference>
<dbReference type="InterPro" id="IPR041588">
    <property type="entry name" value="Integrase_H2C2"/>
</dbReference>
<gene>
    <name evidence="8" type="ORF">N0F65_004976</name>
</gene>
<reference evidence="8" key="2">
    <citation type="journal article" date="2023" name="Microbiol Resour">
        <title>Decontamination and Annotation of the Draft Genome Sequence of the Oomycete Lagenidium giganteum ARSEF 373.</title>
        <authorList>
            <person name="Morgan W.R."/>
            <person name="Tartar A."/>
        </authorList>
    </citation>
    <scope>NUCLEOTIDE SEQUENCE</scope>
    <source>
        <strain evidence="8">ARSEF 373</strain>
    </source>
</reference>
<dbReference type="EMBL" id="DAKRPA010000002">
    <property type="protein sequence ID" value="DBA05126.1"/>
    <property type="molecule type" value="Genomic_DNA"/>
</dbReference>
<keyword evidence="9" id="KW-1185">Reference proteome</keyword>
<keyword evidence="3" id="KW-0540">Nuclease</keyword>
<dbReference type="InterPro" id="IPR036397">
    <property type="entry name" value="RNaseH_sf"/>
</dbReference>
<protein>
    <recommendedName>
        <fullName evidence="7">Integrase catalytic domain-containing protein</fullName>
    </recommendedName>
</protein>
<name>A0AAV2ZCD8_9STRA</name>
<dbReference type="Gene3D" id="3.10.20.370">
    <property type="match status" value="1"/>
</dbReference>
<comment type="caution">
    <text evidence="8">The sequence shown here is derived from an EMBL/GenBank/DDBJ whole genome shotgun (WGS) entry which is preliminary data.</text>
</comment>
<dbReference type="Pfam" id="PF17917">
    <property type="entry name" value="RT_RNaseH"/>
    <property type="match status" value="1"/>
</dbReference>
<dbReference type="Pfam" id="PF17921">
    <property type="entry name" value="Integrase_H2C2"/>
    <property type="match status" value="1"/>
</dbReference>
<keyword evidence="1" id="KW-0808">Transferase</keyword>
<dbReference type="GO" id="GO:0016787">
    <property type="term" value="F:hydrolase activity"/>
    <property type="evidence" value="ECO:0007669"/>
    <property type="project" value="UniProtKB-KW"/>
</dbReference>
<evidence type="ECO:0000259" key="7">
    <source>
        <dbReference type="PROSITE" id="PS50994"/>
    </source>
</evidence>
<evidence type="ECO:0000256" key="3">
    <source>
        <dbReference type="ARBA" id="ARBA00022722"/>
    </source>
</evidence>
<feature type="domain" description="Integrase catalytic" evidence="7">
    <location>
        <begin position="270"/>
        <end position="433"/>
    </location>
</feature>
<sequence length="446" mass="50504">MSDAANEHKAQETVEVPEQLLTPQPLSRFKDADDVWLLIEANSIQPWTYATQLDGWEDVAERFDKSGGTIKDGSGIAEEYTQKHQLLDAVIKKHRRPIAFWSKKCNETRRAYPANKRELLSTVLMLLKFRGMLLGQELHIHTDHLNLTHGSFNNVFMLRWRLEIEEFEAQLHYVKGSHNSTAPHMASMTELDATFSINLSDISQAQRAAPGALAKEPSIKKLQWLIHPGASTMHVTMAHVFMWPNMGHDVKSYVAKCVTRRRSKHPTVHYGKLPTKATTVNPWFEIAVDSIGPYGPNKFRAITIVDTSTRLMELQPVADGSSAEATVIVDRPWLCRYPRPRQCIYDQGSESKKEFAELQDSDDIKAIRTTVRNAQANGVIERVHRVIGDKMRTTTINLTDECESFLHNVTFALRAAHHSMLGDSPAQAAFGRDMLVDIERVTDWAE</sequence>
<dbReference type="InterPro" id="IPR012337">
    <property type="entry name" value="RNaseH-like_sf"/>
</dbReference>
<keyword evidence="2" id="KW-0548">Nucleotidyltransferase</keyword>
<dbReference type="InterPro" id="IPR001584">
    <property type="entry name" value="Integrase_cat-core"/>
</dbReference>
<dbReference type="Gene3D" id="3.30.420.10">
    <property type="entry name" value="Ribonuclease H-like superfamily/Ribonuclease H"/>
    <property type="match status" value="1"/>
</dbReference>
<evidence type="ECO:0000256" key="5">
    <source>
        <dbReference type="ARBA" id="ARBA00022801"/>
    </source>
</evidence>
<dbReference type="PANTHER" id="PTHR37984:SF5">
    <property type="entry name" value="PROTEIN NYNRIN-LIKE"/>
    <property type="match status" value="1"/>
</dbReference>
<dbReference type="PANTHER" id="PTHR37984">
    <property type="entry name" value="PROTEIN CBG26694"/>
    <property type="match status" value="1"/>
</dbReference>
<dbReference type="Proteomes" id="UP001146120">
    <property type="component" value="Unassembled WGS sequence"/>
</dbReference>
<dbReference type="PROSITE" id="PS50994">
    <property type="entry name" value="INTEGRASE"/>
    <property type="match status" value="1"/>
</dbReference>
<dbReference type="InterPro" id="IPR043502">
    <property type="entry name" value="DNA/RNA_pol_sf"/>
</dbReference>
<keyword evidence="4" id="KW-0255">Endonuclease</keyword>
<evidence type="ECO:0000256" key="1">
    <source>
        <dbReference type="ARBA" id="ARBA00022679"/>
    </source>
</evidence>
<keyword evidence="5" id="KW-0378">Hydrolase</keyword>
<accession>A0AAV2ZCD8</accession>